<keyword evidence="3 6" id="KW-0812">Transmembrane</keyword>
<feature type="transmembrane region" description="Helical" evidence="6">
    <location>
        <begin position="729"/>
        <end position="749"/>
    </location>
</feature>
<feature type="transmembrane region" description="Helical" evidence="6">
    <location>
        <begin position="443"/>
        <end position="466"/>
    </location>
</feature>
<evidence type="ECO:0000313" key="9">
    <source>
        <dbReference type="Proteomes" id="UP000266643"/>
    </source>
</evidence>
<dbReference type="PROSITE" id="PS50404">
    <property type="entry name" value="GST_NTER"/>
    <property type="match status" value="1"/>
</dbReference>
<evidence type="ECO:0000256" key="2">
    <source>
        <dbReference type="ARBA" id="ARBA00022475"/>
    </source>
</evidence>
<feature type="transmembrane region" description="Helical" evidence="6">
    <location>
        <begin position="790"/>
        <end position="815"/>
    </location>
</feature>
<dbReference type="Proteomes" id="UP000266643">
    <property type="component" value="Unassembled WGS sequence"/>
</dbReference>
<dbReference type="InterPro" id="IPR036249">
    <property type="entry name" value="Thioredoxin-like_sf"/>
</dbReference>
<keyword evidence="4 6" id="KW-1133">Transmembrane helix</keyword>
<dbReference type="GO" id="GO:0005886">
    <property type="term" value="C:plasma membrane"/>
    <property type="evidence" value="ECO:0007669"/>
    <property type="project" value="UniProtKB-SubCell"/>
</dbReference>
<feature type="transmembrane region" description="Helical" evidence="6">
    <location>
        <begin position="853"/>
        <end position="876"/>
    </location>
</feature>
<protein>
    <recommendedName>
        <fullName evidence="7">GST N-terminal domain-containing protein</fullName>
    </recommendedName>
</protein>
<evidence type="ECO:0000259" key="7">
    <source>
        <dbReference type="PROSITE" id="PS50404"/>
    </source>
</evidence>
<evidence type="ECO:0000313" key="8">
    <source>
        <dbReference type="EMBL" id="RHY52931.1"/>
    </source>
</evidence>
<accession>A0A397CU44</accession>
<feature type="non-terminal residue" evidence="8">
    <location>
        <position position="1"/>
    </location>
</feature>
<dbReference type="EMBL" id="QUTD01006873">
    <property type="protein sequence ID" value="RHY52931.1"/>
    <property type="molecule type" value="Genomic_DNA"/>
</dbReference>
<dbReference type="VEuPathDB" id="FungiDB:H257_13523"/>
<evidence type="ECO:0000256" key="4">
    <source>
        <dbReference type="ARBA" id="ARBA00022989"/>
    </source>
</evidence>
<dbReference type="Gene3D" id="1.20.1740.10">
    <property type="entry name" value="Amino acid/polyamine transporter I"/>
    <property type="match status" value="1"/>
</dbReference>
<dbReference type="GO" id="GO:0022857">
    <property type="term" value="F:transmembrane transporter activity"/>
    <property type="evidence" value="ECO:0007669"/>
    <property type="project" value="InterPro"/>
</dbReference>
<keyword evidence="5 6" id="KW-0472">Membrane</keyword>
<feature type="transmembrane region" description="Helical" evidence="6">
    <location>
        <begin position="588"/>
        <end position="611"/>
    </location>
</feature>
<evidence type="ECO:0000256" key="1">
    <source>
        <dbReference type="ARBA" id="ARBA00004651"/>
    </source>
</evidence>
<feature type="transmembrane region" description="Helical" evidence="6">
    <location>
        <begin position="487"/>
        <end position="506"/>
    </location>
</feature>
<comment type="caution">
    <text evidence="8">The sequence shown here is derived from an EMBL/GenBank/DDBJ whole genome shotgun (WGS) entry which is preliminary data.</text>
</comment>
<dbReference type="Pfam" id="PF13520">
    <property type="entry name" value="AA_permease_2"/>
    <property type="match status" value="1"/>
</dbReference>
<dbReference type="InterPro" id="IPR050367">
    <property type="entry name" value="APC_superfamily"/>
</dbReference>
<dbReference type="InterPro" id="IPR004045">
    <property type="entry name" value="Glutathione_S-Trfase_N"/>
</dbReference>
<feature type="transmembrane region" description="Helical" evidence="6">
    <location>
        <begin position="526"/>
        <end position="547"/>
    </location>
</feature>
<dbReference type="PANTHER" id="PTHR42770">
    <property type="entry name" value="AMINO ACID TRANSPORTER-RELATED"/>
    <property type="match status" value="1"/>
</dbReference>
<keyword evidence="2" id="KW-1003">Cell membrane</keyword>
<feature type="transmembrane region" description="Helical" evidence="6">
    <location>
        <begin position="682"/>
        <end position="708"/>
    </location>
</feature>
<feature type="transmembrane region" description="Helical" evidence="6">
    <location>
        <begin position="632"/>
        <end position="653"/>
    </location>
</feature>
<feature type="domain" description="GST N-terminal" evidence="7">
    <location>
        <begin position="1"/>
        <end position="64"/>
    </location>
</feature>
<dbReference type="AlphaFoldDB" id="A0A397CU44"/>
<reference evidence="8 9" key="1">
    <citation type="submission" date="2018-08" db="EMBL/GenBank/DDBJ databases">
        <title>Aphanomyces genome sequencing and annotation.</title>
        <authorList>
            <person name="Minardi D."/>
            <person name="Oidtmann B."/>
            <person name="Van Der Giezen M."/>
            <person name="Studholme D.J."/>
        </authorList>
    </citation>
    <scope>NUCLEOTIDE SEQUENCE [LARGE SCALE GENOMIC DNA]</scope>
    <source>
        <strain evidence="8 9">D2</strain>
    </source>
</reference>
<proteinExistence type="predicted"/>
<organism evidence="8 9">
    <name type="scientific">Aphanomyces astaci</name>
    <name type="common">Crayfish plague agent</name>
    <dbReference type="NCBI Taxonomy" id="112090"/>
    <lineage>
        <taxon>Eukaryota</taxon>
        <taxon>Sar</taxon>
        <taxon>Stramenopiles</taxon>
        <taxon>Oomycota</taxon>
        <taxon>Saprolegniomycetes</taxon>
        <taxon>Saprolegniales</taxon>
        <taxon>Verrucalvaceae</taxon>
        <taxon>Aphanomyces</taxon>
    </lineage>
</organism>
<feature type="transmembrane region" description="Helical" evidence="6">
    <location>
        <begin position="755"/>
        <end position="778"/>
    </location>
</feature>
<dbReference type="VEuPathDB" id="FungiDB:H257_13522"/>
<dbReference type="SUPFAM" id="SSF52833">
    <property type="entry name" value="Thioredoxin-like"/>
    <property type="match status" value="1"/>
</dbReference>
<dbReference type="Gene3D" id="1.20.1050.10">
    <property type="match status" value="1"/>
</dbReference>
<evidence type="ECO:0000256" key="5">
    <source>
        <dbReference type="ARBA" id="ARBA00023136"/>
    </source>
</evidence>
<sequence>PIRLALVLGDIVFEDERITSAQLSELKSTLPYRQLPVLTINGTAAYSQSHAIARFVALSGLYPTDDLQLALAVDEIDDFASEILELMLSTHSEANKDKKKAVCEALVNSKLADMLDLLEARLVQLKQSNAEGGKGEVWVLNGRLSTADVAVHGLVSMAKLGWLEFVPTTLCEETPKGHLDHYPDEAFLLHVFWEAPSRAAAETLLSGLRGCSVATHRDTPCVPTYFFRITKSNPLSPSAATVGAYPPLHDALKKLQVGIPKPVVRADLTRRGMNPDWVDLNLSDPLPLELRTEPFVVEFTEIYLDERSFMLHCGSKDYLDAYGIVTKPGLSLRPPVTTRIGSPSSSIVEKILEPILHERVVAVGSNVVWQPSRGLTLTTFYFWYTQFDMPAVKVAPLGRGFLRQLSNLRGPNTHQHSSFDMWALGITIVIGGQYFSWNRGLVAGTLSCGMSMVITGLAYLCLTLSMSEMTSMLPFAGGAYGLARCTLGFYVGFLMGCCEAIEYIMYVTCSVVQLGRMLTTKWPELVMWQFGVWFVTYVLACGGLLVGGRVFWRWNAFLALTSIGILMVFCIGLAGHVDLEANAGGRDYLVIGGAMEFMKSFPLSAWFFVGIEALNTMSNEVHDPKVTIPRGQIVCMLTLLVTAASVFVVTIGLPPGMPAVSTELMPLNAGFVMLFDVTAKTATLLSIPATFATIQGFILAYANIVTALASSKLLPHVLHRSWNGCGAPLYAIVGGSVLSFGLCFVDYYVDHLDGIMFNVCMLFASIAYTAQCIGYIYLKRKYTRFDRGFQSPFGVAGAIASMLVWMFTMISIVGFQDDHEVSLIVATSIVVVLTLYYHCVAKYRQTFSEDERRVLFPVHVGTFILPAPPLLSPYIIAS</sequence>
<dbReference type="InterPro" id="IPR002293">
    <property type="entry name" value="AA/rel_permease1"/>
</dbReference>
<evidence type="ECO:0000256" key="6">
    <source>
        <dbReference type="SAM" id="Phobius"/>
    </source>
</evidence>
<dbReference type="Gene3D" id="3.40.30.10">
    <property type="entry name" value="Glutaredoxin"/>
    <property type="match status" value="1"/>
</dbReference>
<evidence type="ECO:0000256" key="3">
    <source>
        <dbReference type="ARBA" id="ARBA00022692"/>
    </source>
</evidence>
<comment type="subcellular location">
    <subcellularLocation>
        <location evidence="1">Cell membrane</location>
        <topology evidence="1">Multi-pass membrane protein</topology>
    </subcellularLocation>
</comment>
<gene>
    <name evidence="8" type="ORF">DYB30_006585</name>
</gene>
<name>A0A397CU44_APHAT</name>
<dbReference type="PANTHER" id="PTHR42770:SF7">
    <property type="entry name" value="MEMBRANE PROTEIN"/>
    <property type="match status" value="1"/>
</dbReference>
<feature type="transmembrane region" description="Helical" evidence="6">
    <location>
        <begin position="821"/>
        <end position="841"/>
    </location>
</feature>
<feature type="transmembrane region" description="Helical" evidence="6">
    <location>
        <begin position="554"/>
        <end position="576"/>
    </location>
</feature>